<dbReference type="Proteomes" id="UP001596215">
    <property type="component" value="Unassembled WGS sequence"/>
</dbReference>
<organism evidence="1 2">
    <name type="scientific">Tatumella punctata</name>
    <dbReference type="NCBI Taxonomy" id="399969"/>
    <lineage>
        <taxon>Bacteria</taxon>
        <taxon>Pseudomonadati</taxon>
        <taxon>Pseudomonadota</taxon>
        <taxon>Gammaproteobacteria</taxon>
        <taxon>Enterobacterales</taxon>
        <taxon>Erwiniaceae</taxon>
        <taxon>Tatumella</taxon>
    </lineage>
</organism>
<proteinExistence type="predicted"/>
<dbReference type="EMBL" id="JBHSUC010000001">
    <property type="protein sequence ID" value="MFC6360832.1"/>
    <property type="molecule type" value="Genomic_DNA"/>
</dbReference>
<evidence type="ECO:0000313" key="1">
    <source>
        <dbReference type="EMBL" id="MFC6360832.1"/>
    </source>
</evidence>
<name>A0ABW1VIM5_9GAMM</name>
<dbReference type="RefSeq" id="WP_212706879.1">
    <property type="nucleotide sequence ID" value="NZ_BAAAFW010000059.1"/>
</dbReference>
<sequence>MPEAELPATDIKVFCPQGNPSEAVLPVSEPAGFVFFACTVIINGTVKTVPLMHRGLLLTIAL</sequence>
<accession>A0ABW1VIM5</accession>
<gene>
    <name evidence="1" type="ORF">ACFP73_01740</name>
</gene>
<evidence type="ECO:0000313" key="2">
    <source>
        <dbReference type="Proteomes" id="UP001596215"/>
    </source>
</evidence>
<protein>
    <submittedName>
        <fullName evidence="1">Uncharacterized protein</fullName>
    </submittedName>
</protein>
<comment type="caution">
    <text evidence="1">The sequence shown here is derived from an EMBL/GenBank/DDBJ whole genome shotgun (WGS) entry which is preliminary data.</text>
</comment>
<keyword evidence="2" id="KW-1185">Reference proteome</keyword>
<reference evidence="2" key="1">
    <citation type="journal article" date="2019" name="Int. J. Syst. Evol. Microbiol.">
        <title>The Global Catalogue of Microorganisms (GCM) 10K type strain sequencing project: providing services to taxonomists for standard genome sequencing and annotation.</title>
        <authorList>
            <consortium name="The Broad Institute Genomics Platform"/>
            <consortium name="The Broad Institute Genome Sequencing Center for Infectious Disease"/>
            <person name="Wu L."/>
            <person name="Ma J."/>
        </authorList>
    </citation>
    <scope>NUCLEOTIDE SEQUENCE [LARGE SCALE GENOMIC DNA]</scope>
    <source>
        <strain evidence="2">CGMCC 4.1530</strain>
    </source>
</reference>